<dbReference type="EMBL" id="FXAM01000001">
    <property type="protein sequence ID" value="SMF95148.1"/>
    <property type="molecule type" value="Genomic_DNA"/>
</dbReference>
<dbReference type="RefSeq" id="WP_085213126.1">
    <property type="nucleotide sequence ID" value="NZ_FXAM01000001.1"/>
</dbReference>
<sequence>MHRFPSLPPVLALLAALGAPAWADGPAFSFKGFGTLGVIGTDTDRIGFRRDFTQTGGATYHGNAETVDIDSRLGLQVDADFNRAFHATVQWVARNHAGDFFEQNLEWAFLRWRPRDDLDIRAGRIGADAFMLSDHRNLGYAYPWMRPPHEFYALLVPYHFNGADITQRFALGEGYLSVKAYGGYSLNQMSSLLQHTRDASLRTVLYGGNLAYESGDWRARLGYAQVDTLNDLGQSSLYQTLEDPWVNLLWPGAQSLIPTLKVEHKQIHYGSVGLAYDDGLWQIQTEASYAGSSNIQQFPSLVSGYLSLGRRFGHVTVYGLYGVAESLNDHKTLPKTAIPLASVETLRSYVNTLLDGIQADQQSASLGLRWDVYENIALKAQWSHFWLGRDGALYWTNPEPPIPTQVNVWSVGVDFVF</sequence>
<name>A0A1Y6CWV9_9GAMM</name>
<keyword evidence="1" id="KW-0732">Signal</keyword>
<feature type="signal peptide" evidence="1">
    <location>
        <begin position="1"/>
        <end position="23"/>
    </location>
</feature>
<gene>
    <name evidence="2" type="ORF">SAMN02949497_2494</name>
</gene>
<feature type="chain" id="PRO_5013323237" description="Porin" evidence="1">
    <location>
        <begin position="24"/>
        <end position="417"/>
    </location>
</feature>
<evidence type="ECO:0000256" key="1">
    <source>
        <dbReference type="SAM" id="SignalP"/>
    </source>
</evidence>
<accession>A0A1Y6CWV9</accession>
<evidence type="ECO:0000313" key="2">
    <source>
        <dbReference type="EMBL" id="SMF95148.1"/>
    </source>
</evidence>
<proteinExistence type="predicted"/>
<evidence type="ECO:0008006" key="4">
    <source>
        <dbReference type="Google" id="ProtNLM"/>
    </source>
</evidence>
<dbReference type="OrthoDB" id="197869at2"/>
<keyword evidence="3" id="KW-1185">Reference proteome</keyword>
<reference evidence="2 3" key="1">
    <citation type="submission" date="2016-12" db="EMBL/GenBank/DDBJ databases">
        <authorList>
            <person name="Song W.-J."/>
            <person name="Kurnit D.M."/>
        </authorList>
    </citation>
    <scope>NUCLEOTIDE SEQUENCE [LARGE SCALE GENOMIC DNA]</scope>
    <source>
        <strain evidence="2 3">175</strain>
    </source>
</reference>
<dbReference type="SUPFAM" id="SSF56935">
    <property type="entry name" value="Porins"/>
    <property type="match status" value="1"/>
</dbReference>
<dbReference type="STRING" id="1760988.SAMN02949497_2494"/>
<evidence type="ECO:0000313" key="3">
    <source>
        <dbReference type="Proteomes" id="UP000192923"/>
    </source>
</evidence>
<organism evidence="2 3">
    <name type="scientific">Methylomagnum ishizawai</name>
    <dbReference type="NCBI Taxonomy" id="1760988"/>
    <lineage>
        <taxon>Bacteria</taxon>
        <taxon>Pseudomonadati</taxon>
        <taxon>Pseudomonadota</taxon>
        <taxon>Gammaproteobacteria</taxon>
        <taxon>Methylococcales</taxon>
        <taxon>Methylococcaceae</taxon>
        <taxon>Methylomagnum</taxon>
    </lineage>
</organism>
<protein>
    <recommendedName>
        <fullName evidence="4">Porin</fullName>
    </recommendedName>
</protein>
<dbReference type="Proteomes" id="UP000192923">
    <property type="component" value="Unassembled WGS sequence"/>
</dbReference>
<dbReference type="AlphaFoldDB" id="A0A1Y6CWV9"/>